<keyword evidence="3" id="KW-1185">Reference proteome</keyword>
<evidence type="ECO:0000313" key="3">
    <source>
        <dbReference type="Proteomes" id="UP000483004"/>
    </source>
</evidence>
<comment type="caution">
    <text evidence="2">The sequence shown here is derived from an EMBL/GenBank/DDBJ whole genome shotgun (WGS) entry which is preliminary data.</text>
</comment>
<evidence type="ECO:0000256" key="1">
    <source>
        <dbReference type="SAM" id="MobiDB-lite"/>
    </source>
</evidence>
<name>A0A6L3W2J0_9ACTN</name>
<dbReference type="Proteomes" id="UP000483004">
    <property type="component" value="Unassembled WGS sequence"/>
</dbReference>
<protein>
    <submittedName>
        <fullName evidence="2">Extracellular solute-binding protein</fullName>
    </submittedName>
</protein>
<feature type="compositionally biased region" description="Low complexity" evidence="1">
    <location>
        <begin position="13"/>
        <end position="23"/>
    </location>
</feature>
<reference evidence="2 3" key="1">
    <citation type="submission" date="2019-09" db="EMBL/GenBank/DDBJ databases">
        <title>Actinomadura physcomitrii sp. nov., a novel actinomycete isolated from moss [Physcomitrium sphaericum (Ludw) Fuernr].</title>
        <authorList>
            <person name="Liu C."/>
            <person name="Zhuang X."/>
        </authorList>
    </citation>
    <scope>NUCLEOTIDE SEQUENCE [LARGE SCALE GENOMIC DNA]</scope>
    <source>
        <strain evidence="2 3">CYP1-1B</strain>
    </source>
</reference>
<dbReference type="InterPro" id="IPR050490">
    <property type="entry name" value="Bact_solute-bd_prot1"/>
</dbReference>
<feature type="region of interest" description="Disordered" evidence="1">
    <location>
        <begin position="1"/>
        <end position="36"/>
    </location>
</feature>
<feature type="compositionally biased region" description="Pro residues" evidence="1">
    <location>
        <begin position="24"/>
        <end position="35"/>
    </location>
</feature>
<feature type="compositionally biased region" description="Basic residues" evidence="1">
    <location>
        <begin position="1"/>
        <end position="12"/>
    </location>
</feature>
<proteinExistence type="predicted"/>
<dbReference type="EMBL" id="WBMR01000003">
    <property type="protein sequence ID" value="KAB2388755.1"/>
    <property type="molecule type" value="Genomic_DNA"/>
</dbReference>
<dbReference type="AlphaFoldDB" id="A0A6L3W2J0"/>
<dbReference type="Pfam" id="PF01547">
    <property type="entry name" value="SBP_bac_1"/>
    <property type="match status" value="1"/>
</dbReference>
<sequence length="479" mass="50125">MGRRGTRPRRPARASPARSSSLPRTPPSGHPPLLPSPVLQEQLMPPSRFAVAVAALGVTLAATMTGCGSGTTTGSVKAGKAGESGSFTLLAQSDANEKTALADIVTAFQKHYPNIKVKSEYVPLGPSYVQTLRTRLQSGNPPDVFYVTPGSGGQQAVLPFAKAGHLADLSSQPWSSSVIPRTSHDLFYTGTQLWATPLDQVVAAQVYNVDAMKETGLTKAPQTLDEVKQACALAVSHGKTLYSLGGANNQTAGMFASNLAATQVLAKDPGWDAERAAGKVTFKGSAEWKAALQSLVDMKNWGCFQKGAEGADLAQFAPLVPSGKALAAIIPVSSIAAIKALNPKANLRAYPVPTPAGGRQVLYSYPGNAIALSRKAAGNGAALKFLEFFATGDGSPLYAARSGGLSTQEGQGKKPVTNPELAPLNGLLRDTEHTFPLIQASWPNSEVYEQLGDGVQGLLIGRQKPEDVLAAMDAAWTTR</sequence>
<dbReference type="InterPro" id="IPR006059">
    <property type="entry name" value="SBP"/>
</dbReference>
<dbReference type="OrthoDB" id="3256840at2"/>
<organism evidence="2 3">
    <name type="scientific">Actinomadura montaniterrae</name>
    <dbReference type="NCBI Taxonomy" id="1803903"/>
    <lineage>
        <taxon>Bacteria</taxon>
        <taxon>Bacillati</taxon>
        <taxon>Actinomycetota</taxon>
        <taxon>Actinomycetes</taxon>
        <taxon>Streptosporangiales</taxon>
        <taxon>Thermomonosporaceae</taxon>
        <taxon>Actinomadura</taxon>
    </lineage>
</organism>
<dbReference type="Gene3D" id="3.40.190.10">
    <property type="entry name" value="Periplasmic binding protein-like II"/>
    <property type="match status" value="2"/>
</dbReference>
<dbReference type="PANTHER" id="PTHR43649">
    <property type="entry name" value="ARABINOSE-BINDING PROTEIN-RELATED"/>
    <property type="match status" value="1"/>
</dbReference>
<accession>A0A6L3W2J0</accession>
<dbReference type="SUPFAM" id="SSF53850">
    <property type="entry name" value="Periplasmic binding protein-like II"/>
    <property type="match status" value="1"/>
</dbReference>
<evidence type="ECO:0000313" key="2">
    <source>
        <dbReference type="EMBL" id="KAB2388755.1"/>
    </source>
</evidence>
<gene>
    <name evidence="2" type="ORF">F9B16_02150</name>
</gene>